<dbReference type="RefSeq" id="WP_131184661.1">
    <property type="nucleotide sequence ID" value="NZ_QJUO01000016.1"/>
</dbReference>
<dbReference type="InterPro" id="IPR001647">
    <property type="entry name" value="HTH_TetR"/>
</dbReference>
<dbReference type="Gene3D" id="1.10.357.10">
    <property type="entry name" value="Tetracycline Repressor, domain 2"/>
    <property type="match status" value="1"/>
</dbReference>
<dbReference type="PROSITE" id="PS50977">
    <property type="entry name" value="HTH_TETR_2"/>
    <property type="match status" value="1"/>
</dbReference>
<dbReference type="InterPro" id="IPR050109">
    <property type="entry name" value="HTH-type_TetR-like_transc_reg"/>
</dbReference>
<sequence length="204" mass="23445">MRRTKEDAEKTRLKVIEAALEQFSKTGYSRTTLAMIADAAGFSRGPIYWHFKNKDELYEAVLHYSQEPLEQLVARSLELTDAPLEAIRYLIVHWFRLLIENRWHRQSFEILLNKTELTSQVAGTMRRERKLTRLIVQCLASLVEAARQRGQLAEGQPAEDIAVLLYSALMGITQTWLADPKLFSLKKQADFFSASLLRLLPHTG</sequence>
<organism evidence="7 8">
    <name type="scientific">Stutzerimonas kirkiae</name>
    <dbReference type="NCBI Taxonomy" id="2211392"/>
    <lineage>
        <taxon>Bacteria</taxon>
        <taxon>Pseudomonadati</taxon>
        <taxon>Pseudomonadota</taxon>
        <taxon>Gammaproteobacteria</taxon>
        <taxon>Pseudomonadales</taxon>
        <taxon>Pseudomonadaceae</taxon>
        <taxon>Stutzerimonas</taxon>
    </lineage>
</organism>
<comment type="caution">
    <text evidence="7">The sequence shown here is derived from an EMBL/GenBank/DDBJ whole genome shotgun (WGS) entry which is preliminary data.</text>
</comment>
<dbReference type="SUPFAM" id="SSF48498">
    <property type="entry name" value="Tetracyclin repressor-like, C-terminal domain"/>
    <property type="match status" value="1"/>
</dbReference>
<dbReference type="SUPFAM" id="SSF46689">
    <property type="entry name" value="Homeodomain-like"/>
    <property type="match status" value="1"/>
</dbReference>
<keyword evidence="3 5" id="KW-0238">DNA-binding</keyword>
<dbReference type="InterPro" id="IPR036271">
    <property type="entry name" value="Tet_transcr_reg_TetR-rel_C_sf"/>
</dbReference>
<gene>
    <name evidence="7" type="ORF">DNJ96_05865</name>
</gene>
<dbReference type="Proteomes" id="UP000292639">
    <property type="component" value="Unassembled WGS sequence"/>
</dbReference>
<dbReference type="EMBL" id="QJUP01000005">
    <property type="protein sequence ID" value="TBU98403.1"/>
    <property type="molecule type" value="Genomic_DNA"/>
</dbReference>
<dbReference type="GO" id="GO:0003700">
    <property type="term" value="F:DNA-binding transcription factor activity"/>
    <property type="evidence" value="ECO:0007669"/>
    <property type="project" value="TreeGrafter"/>
</dbReference>
<evidence type="ECO:0000256" key="1">
    <source>
        <dbReference type="ARBA" id="ARBA00022491"/>
    </source>
</evidence>
<dbReference type="Pfam" id="PF00440">
    <property type="entry name" value="TetR_N"/>
    <property type="match status" value="1"/>
</dbReference>
<dbReference type="Pfam" id="PF08361">
    <property type="entry name" value="TetR_C_2"/>
    <property type="match status" value="1"/>
</dbReference>
<feature type="domain" description="HTH tetR-type" evidence="6">
    <location>
        <begin position="9"/>
        <end position="69"/>
    </location>
</feature>
<keyword evidence="1" id="KW-0678">Repressor</keyword>
<evidence type="ECO:0000256" key="2">
    <source>
        <dbReference type="ARBA" id="ARBA00023015"/>
    </source>
</evidence>
<dbReference type="PANTHER" id="PTHR30055:SF240">
    <property type="entry name" value="HTH-TYPE TRANSCRIPTIONAL REGULATOR ACRR"/>
    <property type="match status" value="1"/>
</dbReference>
<dbReference type="OrthoDB" id="5816932at2"/>
<accession>A0A4Q9REB9</accession>
<dbReference type="InterPro" id="IPR013572">
    <property type="entry name" value="Tscrpt_reg_MAATS_C"/>
</dbReference>
<feature type="DNA-binding region" description="H-T-H motif" evidence="5">
    <location>
        <begin position="32"/>
        <end position="51"/>
    </location>
</feature>
<dbReference type="PRINTS" id="PR00455">
    <property type="entry name" value="HTHTETR"/>
</dbReference>
<keyword evidence="8" id="KW-1185">Reference proteome</keyword>
<keyword evidence="2" id="KW-0805">Transcription regulation</keyword>
<evidence type="ECO:0000256" key="3">
    <source>
        <dbReference type="ARBA" id="ARBA00023125"/>
    </source>
</evidence>
<keyword evidence="4" id="KW-0804">Transcription</keyword>
<proteinExistence type="predicted"/>
<dbReference type="AlphaFoldDB" id="A0A4Q9REB9"/>
<evidence type="ECO:0000256" key="5">
    <source>
        <dbReference type="PROSITE-ProRule" id="PRU00335"/>
    </source>
</evidence>
<reference evidence="7 8" key="1">
    <citation type="submission" date="2018-06" db="EMBL/GenBank/DDBJ databases">
        <title>Three novel Pseudomonas species isolated from symptomatic oak.</title>
        <authorList>
            <person name="Bueno-Gonzalez V."/>
            <person name="Brady C."/>
        </authorList>
    </citation>
    <scope>NUCLEOTIDE SEQUENCE [LARGE SCALE GENOMIC DNA]</scope>
    <source>
        <strain evidence="7 8">P17C</strain>
    </source>
</reference>
<evidence type="ECO:0000313" key="8">
    <source>
        <dbReference type="Proteomes" id="UP000292639"/>
    </source>
</evidence>
<protein>
    <submittedName>
        <fullName evidence="7">TetR family transcriptional regulator</fullName>
    </submittedName>
</protein>
<evidence type="ECO:0000256" key="4">
    <source>
        <dbReference type="ARBA" id="ARBA00023163"/>
    </source>
</evidence>
<dbReference type="InterPro" id="IPR009057">
    <property type="entry name" value="Homeodomain-like_sf"/>
</dbReference>
<dbReference type="GO" id="GO:0000976">
    <property type="term" value="F:transcription cis-regulatory region binding"/>
    <property type="evidence" value="ECO:0007669"/>
    <property type="project" value="TreeGrafter"/>
</dbReference>
<name>A0A4Q9REB9_9GAMM</name>
<evidence type="ECO:0000313" key="7">
    <source>
        <dbReference type="EMBL" id="TBU98403.1"/>
    </source>
</evidence>
<dbReference type="PANTHER" id="PTHR30055">
    <property type="entry name" value="HTH-TYPE TRANSCRIPTIONAL REGULATOR RUTR"/>
    <property type="match status" value="1"/>
</dbReference>
<evidence type="ECO:0000259" key="6">
    <source>
        <dbReference type="PROSITE" id="PS50977"/>
    </source>
</evidence>